<dbReference type="InterPro" id="IPR001123">
    <property type="entry name" value="LeuE-type"/>
</dbReference>
<accession>A0A6S6SF09</accession>
<feature type="transmembrane region" description="Helical" evidence="6">
    <location>
        <begin position="68"/>
        <end position="88"/>
    </location>
</feature>
<feature type="transmembrane region" description="Helical" evidence="6">
    <location>
        <begin position="38"/>
        <end position="62"/>
    </location>
</feature>
<feature type="transmembrane region" description="Helical" evidence="6">
    <location>
        <begin position="175"/>
        <end position="199"/>
    </location>
</feature>
<organism evidence="7">
    <name type="scientific">uncultured Sulfurovum sp</name>
    <dbReference type="NCBI Taxonomy" id="269237"/>
    <lineage>
        <taxon>Bacteria</taxon>
        <taxon>Pseudomonadati</taxon>
        <taxon>Campylobacterota</taxon>
        <taxon>Epsilonproteobacteria</taxon>
        <taxon>Campylobacterales</taxon>
        <taxon>Sulfurovaceae</taxon>
        <taxon>Sulfurovum</taxon>
        <taxon>environmental samples</taxon>
    </lineage>
</organism>
<dbReference type="EMBL" id="CACVAU010000011">
    <property type="protein sequence ID" value="CAA6803389.1"/>
    <property type="molecule type" value="Genomic_DNA"/>
</dbReference>
<comment type="subcellular location">
    <subcellularLocation>
        <location evidence="1">Cell membrane</location>
        <topology evidence="1">Multi-pass membrane protein</topology>
    </subcellularLocation>
</comment>
<keyword evidence="4 6" id="KW-1133">Transmembrane helix</keyword>
<evidence type="ECO:0000313" key="7">
    <source>
        <dbReference type="EMBL" id="CAA6803389.1"/>
    </source>
</evidence>
<evidence type="ECO:0000256" key="1">
    <source>
        <dbReference type="ARBA" id="ARBA00004651"/>
    </source>
</evidence>
<feature type="transmembrane region" description="Helical" evidence="6">
    <location>
        <begin position="143"/>
        <end position="163"/>
    </location>
</feature>
<proteinExistence type="predicted"/>
<gene>
    <name evidence="7" type="ORF">HELGO_WM11298</name>
</gene>
<name>A0A6S6SF09_9BACT</name>
<dbReference type="Pfam" id="PF01810">
    <property type="entry name" value="LysE"/>
    <property type="match status" value="1"/>
</dbReference>
<dbReference type="GO" id="GO:0006865">
    <property type="term" value="P:amino acid transport"/>
    <property type="evidence" value="ECO:0007669"/>
    <property type="project" value="InterPro"/>
</dbReference>
<evidence type="ECO:0000256" key="5">
    <source>
        <dbReference type="ARBA" id="ARBA00023136"/>
    </source>
</evidence>
<keyword evidence="3 6" id="KW-0812">Transmembrane</keyword>
<dbReference type="AlphaFoldDB" id="A0A6S6SF09"/>
<dbReference type="PANTHER" id="PTHR38825:SF2">
    <property type="entry name" value="LYSINE TRANSPORTER LYSE"/>
    <property type="match status" value="1"/>
</dbReference>
<keyword evidence="2" id="KW-1003">Cell membrane</keyword>
<evidence type="ECO:0000256" key="4">
    <source>
        <dbReference type="ARBA" id="ARBA00022989"/>
    </source>
</evidence>
<dbReference type="GO" id="GO:0005886">
    <property type="term" value="C:plasma membrane"/>
    <property type="evidence" value="ECO:0007669"/>
    <property type="project" value="UniProtKB-SubCell"/>
</dbReference>
<dbReference type="PANTHER" id="PTHR38825">
    <property type="entry name" value="LYSINE EXPORTER PROTEIN (LYSE/YGGA)"/>
    <property type="match status" value="1"/>
</dbReference>
<protein>
    <submittedName>
        <fullName evidence="7">Transporter, LysE family</fullName>
    </submittedName>
</protein>
<feature type="transmembrane region" description="Helical" evidence="6">
    <location>
        <begin position="108"/>
        <end position="131"/>
    </location>
</feature>
<evidence type="ECO:0000256" key="2">
    <source>
        <dbReference type="ARBA" id="ARBA00022475"/>
    </source>
</evidence>
<reference evidence="7" key="1">
    <citation type="submission" date="2020-01" db="EMBL/GenBank/DDBJ databases">
        <authorList>
            <person name="Meier V. D."/>
            <person name="Meier V D."/>
        </authorList>
    </citation>
    <scope>NUCLEOTIDE SEQUENCE</scope>
    <source>
        <strain evidence="7">HLG_WM_MAG_05</strain>
    </source>
</reference>
<evidence type="ECO:0000256" key="3">
    <source>
        <dbReference type="ARBA" id="ARBA00022692"/>
    </source>
</evidence>
<sequence>MLHSLLEGFLLGLGAAVPLGPINILIMNHALKNYKSGVAIGFGALSADLLYLSLILLGVATILNHASIIVSLGILGSLFLAYMAYLVFQGRNNSLDTSDKLVSKKSLLKNYFQGFVLTGLNPYTIAFWLSIAGYVANQDLNPMFSIVGMFCAIFLWITIMPYFVHKSKHRISTQVSYYISMGSSLILGFFALSLFLNLFKGL</sequence>
<keyword evidence="5 6" id="KW-0472">Membrane</keyword>
<feature type="transmembrane region" description="Helical" evidence="6">
    <location>
        <begin position="6"/>
        <end position="26"/>
    </location>
</feature>
<evidence type="ECO:0000256" key="6">
    <source>
        <dbReference type="SAM" id="Phobius"/>
    </source>
</evidence>